<proteinExistence type="predicted"/>
<protein>
    <recommendedName>
        <fullName evidence="3">MHC class I antigen</fullName>
    </recommendedName>
</protein>
<evidence type="ECO:0000313" key="1">
    <source>
        <dbReference type="EMBL" id="KAL0198520.1"/>
    </source>
</evidence>
<organism evidence="1 2">
    <name type="scientific">Cirrhinus mrigala</name>
    <name type="common">Mrigala</name>
    <dbReference type="NCBI Taxonomy" id="683832"/>
    <lineage>
        <taxon>Eukaryota</taxon>
        <taxon>Metazoa</taxon>
        <taxon>Chordata</taxon>
        <taxon>Craniata</taxon>
        <taxon>Vertebrata</taxon>
        <taxon>Euteleostomi</taxon>
        <taxon>Actinopterygii</taxon>
        <taxon>Neopterygii</taxon>
        <taxon>Teleostei</taxon>
        <taxon>Ostariophysi</taxon>
        <taxon>Cypriniformes</taxon>
        <taxon>Cyprinidae</taxon>
        <taxon>Labeoninae</taxon>
        <taxon>Labeonini</taxon>
        <taxon>Cirrhinus</taxon>
    </lineage>
</organism>
<accession>A0ABD0RK87</accession>
<feature type="non-terminal residue" evidence="1">
    <location>
        <position position="76"/>
    </location>
</feature>
<comment type="caution">
    <text evidence="1">The sequence shown here is derived from an EMBL/GenBank/DDBJ whole genome shotgun (WGS) entry which is preliminary data.</text>
</comment>
<dbReference type="AlphaFoldDB" id="A0ABD0RK87"/>
<evidence type="ECO:0000313" key="2">
    <source>
        <dbReference type="Proteomes" id="UP001529510"/>
    </source>
</evidence>
<reference evidence="1 2" key="1">
    <citation type="submission" date="2024-05" db="EMBL/GenBank/DDBJ databases">
        <title>Genome sequencing and assembly of Indian major carp, Cirrhinus mrigala (Hamilton, 1822).</title>
        <authorList>
            <person name="Mohindra V."/>
            <person name="Chowdhury L.M."/>
            <person name="Lal K."/>
            <person name="Jena J.K."/>
        </authorList>
    </citation>
    <scope>NUCLEOTIDE SEQUENCE [LARGE SCALE GENOMIC DNA]</scope>
    <source>
        <strain evidence="1">CM1030</strain>
        <tissue evidence="1">Blood</tissue>
    </source>
</reference>
<evidence type="ECO:0008006" key="3">
    <source>
        <dbReference type="Google" id="ProtNLM"/>
    </source>
</evidence>
<dbReference type="Proteomes" id="UP001529510">
    <property type="component" value="Unassembled WGS sequence"/>
</dbReference>
<name>A0ABD0RK87_CIRMR</name>
<sequence>MMAGSLLWAVDVYGRVFSLSAARGRWRRAADIVLELKRVTGSQQCCWGIGCDHQVYLHVYPSQVPIRHQEETYENQ</sequence>
<gene>
    <name evidence="1" type="ORF">M9458_007060</name>
</gene>
<dbReference type="EMBL" id="JAMKFB020000003">
    <property type="protein sequence ID" value="KAL0198520.1"/>
    <property type="molecule type" value="Genomic_DNA"/>
</dbReference>
<keyword evidence="2" id="KW-1185">Reference proteome</keyword>